<dbReference type="Pfam" id="PF01418">
    <property type="entry name" value="HTH_6"/>
    <property type="match status" value="1"/>
</dbReference>
<protein>
    <submittedName>
        <fullName evidence="6">MurR/RpiR family transcriptional regulator</fullName>
    </submittedName>
</protein>
<dbReference type="GO" id="GO:0097367">
    <property type="term" value="F:carbohydrate derivative binding"/>
    <property type="evidence" value="ECO:0007669"/>
    <property type="project" value="InterPro"/>
</dbReference>
<name>A0A926E3P1_9FIRM</name>
<dbReference type="Proteomes" id="UP000610760">
    <property type="component" value="Unassembled WGS sequence"/>
</dbReference>
<gene>
    <name evidence="6" type="ORF">H8710_00875</name>
</gene>
<keyword evidence="3" id="KW-0804">Transcription</keyword>
<dbReference type="Pfam" id="PF01380">
    <property type="entry name" value="SIS"/>
    <property type="match status" value="1"/>
</dbReference>
<dbReference type="CDD" id="cd05013">
    <property type="entry name" value="SIS_RpiR"/>
    <property type="match status" value="1"/>
</dbReference>
<dbReference type="GO" id="GO:0003677">
    <property type="term" value="F:DNA binding"/>
    <property type="evidence" value="ECO:0007669"/>
    <property type="project" value="UniProtKB-KW"/>
</dbReference>
<comment type="caution">
    <text evidence="6">The sequence shown here is derived from an EMBL/GenBank/DDBJ whole genome shotgun (WGS) entry which is preliminary data.</text>
</comment>
<keyword evidence="2" id="KW-0238">DNA-binding</keyword>
<dbReference type="PANTHER" id="PTHR30514">
    <property type="entry name" value="GLUCOKINASE"/>
    <property type="match status" value="1"/>
</dbReference>
<dbReference type="InterPro" id="IPR036388">
    <property type="entry name" value="WH-like_DNA-bd_sf"/>
</dbReference>
<feature type="domain" description="SIS" evidence="5">
    <location>
        <begin position="125"/>
        <end position="267"/>
    </location>
</feature>
<evidence type="ECO:0000313" key="7">
    <source>
        <dbReference type="Proteomes" id="UP000610760"/>
    </source>
</evidence>
<dbReference type="InterPro" id="IPR009057">
    <property type="entry name" value="Homeodomain-like_sf"/>
</dbReference>
<dbReference type="RefSeq" id="WP_249293502.1">
    <property type="nucleotide sequence ID" value="NZ_JACRSV010000001.1"/>
</dbReference>
<dbReference type="InterPro" id="IPR047640">
    <property type="entry name" value="RpiR-like"/>
</dbReference>
<dbReference type="InterPro" id="IPR001347">
    <property type="entry name" value="SIS_dom"/>
</dbReference>
<keyword evidence="7" id="KW-1185">Reference proteome</keyword>
<feature type="domain" description="HTH rpiR-type" evidence="4">
    <location>
        <begin position="5"/>
        <end position="81"/>
    </location>
</feature>
<accession>A0A926E3P1</accession>
<evidence type="ECO:0000313" key="6">
    <source>
        <dbReference type="EMBL" id="MBC8558611.1"/>
    </source>
</evidence>
<organism evidence="6 7">
    <name type="scientific">Fumia xinanensis</name>
    <dbReference type="NCBI Taxonomy" id="2763659"/>
    <lineage>
        <taxon>Bacteria</taxon>
        <taxon>Bacillati</taxon>
        <taxon>Bacillota</taxon>
        <taxon>Clostridia</taxon>
        <taxon>Eubacteriales</taxon>
        <taxon>Oscillospiraceae</taxon>
        <taxon>Fumia</taxon>
    </lineage>
</organism>
<dbReference type="GO" id="GO:1901135">
    <property type="term" value="P:carbohydrate derivative metabolic process"/>
    <property type="evidence" value="ECO:0007669"/>
    <property type="project" value="InterPro"/>
</dbReference>
<sequence length="287" mass="32277">MIENMNVLSQIEKDFLSMSEVEKKIGGYILHYPEKVINTTMRVLSQEIEVSEGSIVNFSNKLGFDGFTRLKIGIAQSLGKHKYHLLEEVDEKDSPKDAMKKTMDNAIASFQSTYNAICPDELQKAIDLIMNTKKRIEFYGISTSAILANDAYYRFRYLGLQSAAVTDAFMLPVSASMLDEDCLAVAFSHTGRTDEIVDSMKIAKYRGAKTMCITSYSSGALAKLCDVSLVAISNEATQIDRLPVSSRLTHLLLMDTLCAYINAKQEDTMLEKHSITNEIVERHYQRY</sequence>
<evidence type="ECO:0000259" key="5">
    <source>
        <dbReference type="PROSITE" id="PS51464"/>
    </source>
</evidence>
<dbReference type="PROSITE" id="PS51071">
    <property type="entry name" value="HTH_RPIR"/>
    <property type="match status" value="1"/>
</dbReference>
<dbReference type="EMBL" id="JACRSV010000001">
    <property type="protein sequence ID" value="MBC8558611.1"/>
    <property type="molecule type" value="Genomic_DNA"/>
</dbReference>
<evidence type="ECO:0000256" key="3">
    <source>
        <dbReference type="ARBA" id="ARBA00023163"/>
    </source>
</evidence>
<dbReference type="InterPro" id="IPR035472">
    <property type="entry name" value="RpiR-like_SIS"/>
</dbReference>
<evidence type="ECO:0000256" key="1">
    <source>
        <dbReference type="ARBA" id="ARBA00023015"/>
    </source>
</evidence>
<dbReference type="InterPro" id="IPR000281">
    <property type="entry name" value="HTH_RpiR"/>
</dbReference>
<keyword evidence="1" id="KW-0805">Transcription regulation</keyword>
<evidence type="ECO:0000259" key="4">
    <source>
        <dbReference type="PROSITE" id="PS51071"/>
    </source>
</evidence>
<dbReference type="SUPFAM" id="SSF46689">
    <property type="entry name" value="Homeodomain-like"/>
    <property type="match status" value="1"/>
</dbReference>
<dbReference type="PROSITE" id="PS51464">
    <property type="entry name" value="SIS"/>
    <property type="match status" value="1"/>
</dbReference>
<reference evidence="6" key="1">
    <citation type="submission" date="2020-08" db="EMBL/GenBank/DDBJ databases">
        <title>Genome public.</title>
        <authorList>
            <person name="Liu C."/>
            <person name="Sun Q."/>
        </authorList>
    </citation>
    <scope>NUCLEOTIDE SEQUENCE</scope>
    <source>
        <strain evidence="6">NSJ-33</strain>
    </source>
</reference>
<dbReference type="GO" id="GO:0003700">
    <property type="term" value="F:DNA-binding transcription factor activity"/>
    <property type="evidence" value="ECO:0007669"/>
    <property type="project" value="InterPro"/>
</dbReference>
<dbReference type="AlphaFoldDB" id="A0A926E3P1"/>
<evidence type="ECO:0000256" key="2">
    <source>
        <dbReference type="ARBA" id="ARBA00023125"/>
    </source>
</evidence>
<dbReference type="PANTHER" id="PTHR30514:SF1">
    <property type="entry name" value="HTH-TYPE TRANSCRIPTIONAL REGULATOR HEXR-RELATED"/>
    <property type="match status" value="1"/>
</dbReference>
<dbReference type="SUPFAM" id="SSF53697">
    <property type="entry name" value="SIS domain"/>
    <property type="match status" value="1"/>
</dbReference>
<proteinExistence type="predicted"/>
<dbReference type="Gene3D" id="3.40.50.10490">
    <property type="entry name" value="Glucose-6-phosphate isomerase like protein, domain 1"/>
    <property type="match status" value="1"/>
</dbReference>
<dbReference type="Gene3D" id="1.10.10.10">
    <property type="entry name" value="Winged helix-like DNA-binding domain superfamily/Winged helix DNA-binding domain"/>
    <property type="match status" value="1"/>
</dbReference>
<dbReference type="InterPro" id="IPR046348">
    <property type="entry name" value="SIS_dom_sf"/>
</dbReference>